<dbReference type="InterPro" id="IPR048365">
    <property type="entry name" value="TNP-like_RNaseH_N"/>
</dbReference>
<evidence type="ECO:0000313" key="2">
    <source>
        <dbReference type="EMBL" id="KAJ8881824.1"/>
    </source>
</evidence>
<proteinExistence type="predicted"/>
<gene>
    <name evidence="2" type="ORF">PR048_018310</name>
</gene>
<feature type="domain" description="Transposable element P transposase-like RNase H" evidence="1">
    <location>
        <begin position="30"/>
        <end position="73"/>
    </location>
</feature>
<reference evidence="2 3" key="1">
    <citation type="submission" date="2023-02" db="EMBL/GenBank/DDBJ databases">
        <title>LHISI_Scaffold_Assembly.</title>
        <authorList>
            <person name="Stuart O.P."/>
            <person name="Cleave R."/>
            <person name="Magrath M.J.L."/>
            <person name="Mikheyev A.S."/>
        </authorList>
    </citation>
    <scope>NUCLEOTIDE SEQUENCE [LARGE SCALE GENOMIC DNA]</scope>
    <source>
        <strain evidence="2">Daus_M_001</strain>
        <tissue evidence="2">Leg muscle</tissue>
    </source>
</reference>
<dbReference type="EMBL" id="JARBHB010000006">
    <property type="protein sequence ID" value="KAJ8881824.1"/>
    <property type="molecule type" value="Genomic_DNA"/>
</dbReference>
<evidence type="ECO:0000313" key="3">
    <source>
        <dbReference type="Proteomes" id="UP001159363"/>
    </source>
</evidence>
<comment type="caution">
    <text evidence="2">The sequence shown here is derived from an EMBL/GenBank/DDBJ whole genome shotgun (WGS) entry which is preliminary data.</text>
</comment>
<protein>
    <recommendedName>
        <fullName evidence="1">Transposable element P transposase-like RNase H domain-containing protein</fullName>
    </recommendedName>
</protein>
<evidence type="ECO:0000259" key="1">
    <source>
        <dbReference type="Pfam" id="PF21787"/>
    </source>
</evidence>
<organism evidence="2 3">
    <name type="scientific">Dryococelus australis</name>
    <dbReference type="NCBI Taxonomy" id="614101"/>
    <lineage>
        <taxon>Eukaryota</taxon>
        <taxon>Metazoa</taxon>
        <taxon>Ecdysozoa</taxon>
        <taxon>Arthropoda</taxon>
        <taxon>Hexapoda</taxon>
        <taxon>Insecta</taxon>
        <taxon>Pterygota</taxon>
        <taxon>Neoptera</taxon>
        <taxon>Polyneoptera</taxon>
        <taxon>Phasmatodea</taxon>
        <taxon>Verophasmatodea</taxon>
        <taxon>Anareolatae</taxon>
        <taxon>Phasmatidae</taxon>
        <taxon>Eurycanthinae</taxon>
        <taxon>Dryococelus</taxon>
    </lineage>
</organism>
<name>A0ABQ9HC33_9NEOP</name>
<keyword evidence="3" id="KW-1185">Reference proteome</keyword>
<sequence>MSRTTHRLMNSRGKKIWEGGGYRYAFSVPTRRNKLANQVTVVMMRGSSKHFKQGIGYFVTDGPMSAETVKHVIEFSTVARYRGMNNTTPDCAKFRSSVRSVMCNQLLEPSSDKIRKLCSHTNLTDEIIISPKKDNLVDETTAQANSANQHETCKQFLTSDNESFEVDNIHITMKKYDNANLLRQIAMLNNMGITWWSLVGAEIPTAQHSQPLKTALLTPRNTTGPTKMVNTPNMGITYLDRFTKVNTGDLVLRADLGYGRLWVRIPGCQPNCCMSIVSIQDAAVEEGAGYGSAAQRRGNAPTRRRYAVLERGAVKY</sequence>
<dbReference type="Pfam" id="PF21787">
    <property type="entry name" value="TNP-like_RNaseH_N"/>
    <property type="match status" value="1"/>
</dbReference>
<accession>A0ABQ9HC33</accession>
<dbReference type="Proteomes" id="UP001159363">
    <property type="component" value="Chromosome 5"/>
</dbReference>